<evidence type="ECO:0000256" key="2">
    <source>
        <dbReference type="ARBA" id="ARBA00012438"/>
    </source>
</evidence>
<dbReference type="Gene3D" id="3.30.565.10">
    <property type="entry name" value="Histidine kinase-like ATPase, C-terminal domain"/>
    <property type="match status" value="1"/>
</dbReference>
<feature type="transmembrane region" description="Helical" evidence="10">
    <location>
        <begin position="139"/>
        <end position="166"/>
    </location>
</feature>
<dbReference type="GO" id="GO:0000155">
    <property type="term" value="F:phosphorelay sensor kinase activity"/>
    <property type="evidence" value="ECO:0007669"/>
    <property type="project" value="InterPro"/>
</dbReference>
<feature type="transmembrane region" description="Helical" evidence="10">
    <location>
        <begin position="650"/>
        <end position="673"/>
    </location>
</feature>
<comment type="caution">
    <text evidence="13">The sequence shown here is derived from an EMBL/GenBank/DDBJ whole genome shotgun (WGS) entry which is preliminary data.</text>
</comment>
<feature type="domain" description="DUF7134" evidence="12">
    <location>
        <begin position="641"/>
        <end position="769"/>
    </location>
</feature>
<dbReference type="EC" id="2.7.13.3" evidence="2"/>
<keyword evidence="5" id="KW-0547">Nucleotide-binding</keyword>
<feature type="region of interest" description="Disordered" evidence="9">
    <location>
        <begin position="924"/>
        <end position="960"/>
    </location>
</feature>
<dbReference type="InterPro" id="IPR050482">
    <property type="entry name" value="Sensor_HK_TwoCompSys"/>
</dbReference>
<dbReference type="Gene3D" id="6.10.250.2870">
    <property type="match status" value="1"/>
</dbReference>
<dbReference type="CDD" id="cd16917">
    <property type="entry name" value="HATPase_UhpB-NarQ-NarX-like"/>
    <property type="match status" value="1"/>
</dbReference>
<feature type="transmembrane region" description="Helical" evidence="10">
    <location>
        <begin position="799"/>
        <end position="819"/>
    </location>
</feature>
<dbReference type="RefSeq" id="WP_158216360.1">
    <property type="nucleotide sequence ID" value="NZ_JBKZBO010000004.1"/>
</dbReference>
<sequence length="960" mass="100221">MGTGIGAGNVPSPGTPDNGQTEGSAGAPSDAALSRIVPSDETHAGAPYRPAAMSGTVRHIVSALSRHACYPHGWRSVIFDVALAAGLYAICTPPIASMTPAPQNPVLGDMSDPGVCIAWSMALFLPAACRRLAPVRMAWAFAAVCVAQLALGPSILPFDPFCLVMLYTAIVYGDRTSAPPLCLASVGIGAVASLFMAYTNVHDLAGLDCSTAMKPTATIIDTMAGCRAALLTQFSGNALGVGVLLAFTMVAAFWRRTTRDSMLLLRERTQVLASQKEQAGREAAMRERARIARDMHDVVAHTLSTIIVQADAGRYAAANDPGKARGIMLTIRREIDHARSDMAQLLGVLTDGLPDGVQNGRAKHDGTGAGASPAAPSSQHAAFSGVSYERIPELIAQASLESAALGPTTPGQVIPRSAVTHVVSGMPRPGLLSGNASICAYRVVQEALTNVRKYALGAAYDSPDARATHNTRDTPDISGVSEAAGAPDGTHKALDEAPGTVTAPRTVHVRVDERWDRTGLTLRISDDGIGAGSSSDGHAPGFGLMGMAERLRSVGGTLHAGPRADTEGPGTPGFVVEAVIPYDAAAPVGASAASSASSPAPTSVASRHTSAASAAPSAAAPAPSPAPTPRQPRRNAVERMAAWSIRHERIADIIITTLLCLLTLMLDASLVGTNPPGSFVLPAPVIALLPVATCLPLVNRRRRPERSCLLVFLLCVVNMLVGTTQLPACIVPVTAALFSGTLYGRRGIGWRLAALSATGSVMVGLDMTLYEGLQPDGTMPLQGLAFAARHTGPVSEENIAIGLAYAVLSFIVCLTAIGLGNLSRSRDENLTLLRARADALEQERDARDKAAAAEERTRIGAQIQHDVSATLESVSRRVDEGLDVVDSGRATPDAIRCAFADIAQQGRSALRRMRRLLGVLRDTERGEDDRSAPSTALSKHELHPAAPLDEQLHDAHLPHA</sequence>
<dbReference type="GO" id="GO:0016020">
    <property type="term" value="C:membrane"/>
    <property type="evidence" value="ECO:0007669"/>
    <property type="project" value="InterPro"/>
</dbReference>
<organism evidence="13 14">
    <name type="scientific">Pseudoscardovia radai</name>
    <dbReference type="NCBI Taxonomy" id="987066"/>
    <lineage>
        <taxon>Bacteria</taxon>
        <taxon>Bacillati</taxon>
        <taxon>Actinomycetota</taxon>
        <taxon>Actinomycetes</taxon>
        <taxon>Bifidobacteriales</taxon>
        <taxon>Bifidobacteriaceae</taxon>
        <taxon>Pseudoscardovia</taxon>
    </lineage>
</organism>
<evidence type="ECO:0000313" key="14">
    <source>
        <dbReference type="Proteomes" id="UP000216725"/>
    </source>
</evidence>
<keyword evidence="3" id="KW-0597">Phosphoprotein</keyword>
<keyword evidence="10" id="KW-0812">Transmembrane</keyword>
<accession>A0A261EW28</accession>
<feature type="transmembrane region" description="Helical" evidence="10">
    <location>
        <begin position="234"/>
        <end position="254"/>
    </location>
</feature>
<dbReference type="InterPro" id="IPR055558">
    <property type="entry name" value="DUF7134"/>
</dbReference>
<dbReference type="Pfam" id="PF07730">
    <property type="entry name" value="HisKA_3"/>
    <property type="match status" value="1"/>
</dbReference>
<dbReference type="InterPro" id="IPR011712">
    <property type="entry name" value="Sig_transdc_His_kin_sub3_dim/P"/>
</dbReference>
<keyword evidence="10" id="KW-1133">Transmembrane helix</keyword>
<name>A0A261EW28_9BIFI</name>
<keyword evidence="14" id="KW-1185">Reference proteome</keyword>
<evidence type="ECO:0000256" key="5">
    <source>
        <dbReference type="ARBA" id="ARBA00022741"/>
    </source>
</evidence>
<keyword evidence="6 13" id="KW-0418">Kinase</keyword>
<feature type="transmembrane region" description="Helical" evidence="10">
    <location>
        <begin position="679"/>
        <end position="698"/>
    </location>
</feature>
<keyword evidence="8" id="KW-0902">Two-component regulatory system</keyword>
<protein>
    <recommendedName>
        <fullName evidence="2">histidine kinase</fullName>
        <ecNumber evidence="2">2.7.13.3</ecNumber>
    </recommendedName>
</protein>
<dbReference type="PANTHER" id="PTHR24421:SF10">
    <property type="entry name" value="NITRATE_NITRITE SENSOR PROTEIN NARQ"/>
    <property type="match status" value="1"/>
</dbReference>
<feature type="region of interest" description="Disordered" evidence="9">
    <location>
        <begin position="1"/>
        <end position="30"/>
    </location>
</feature>
<dbReference type="OrthoDB" id="227596at2"/>
<feature type="compositionally biased region" description="Low complexity" evidence="9">
    <location>
        <begin position="370"/>
        <end position="381"/>
    </location>
</feature>
<evidence type="ECO:0000256" key="9">
    <source>
        <dbReference type="SAM" id="MobiDB-lite"/>
    </source>
</evidence>
<dbReference type="GO" id="GO:0005524">
    <property type="term" value="F:ATP binding"/>
    <property type="evidence" value="ECO:0007669"/>
    <property type="project" value="UniProtKB-KW"/>
</dbReference>
<feature type="domain" description="DUF7134" evidence="12">
    <location>
        <begin position="77"/>
        <end position="198"/>
    </location>
</feature>
<dbReference type="GO" id="GO:0046983">
    <property type="term" value="F:protein dimerization activity"/>
    <property type="evidence" value="ECO:0007669"/>
    <property type="project" value="InterPro"/>
</dbReference>
<dbReference type="Proteomes" id="UP000216725">
    <property type="component" value="Unassembled WGS sequence"/>
</dbReference>
<comment type="catalytic activity">
    <reaction evidence="1">
        <text>ATP + protein L-histidine = ADP + protein N-phospho-L-histidine.</text>
        <dbReference type="EC" id="2.7.13.3"/>
    </reaction>
</comment>
<evidence type="ECO:0000256" key="1">
    <source>
        <dbReference type="ARBA" id="ARBA00000085"/>
    </source>
</evidence>
<feature type="transmembrane region" description="Helical" evidence="10">
    <location>
        <begin position="710"/>
        <end position="738"/>
    </location>
</feature>
<evidence type="ECO:0000259" key="12">
    <source>
        <dbReference type="Pfam" id="PF23539"/>
    </source>
</evidence>
<evidence type="ECO:0000256" key="6">
    <source>
        <dbReference type="ARBA" id="ARBA00022777"/>
    </source>
</evidence>
<feature type="region of interest" description="Disordered" evidence="9">
    <location>
        <begin position="592"/>
        <end position="635"/>
    </location>
</feature>
<keyword evidence="10" id="KW-0472">Membrane</keyword>
<keyword evidence="4" id="KW-0808">Transferase</keyword>
<gene>
    <name evidence="13" type="ORF">PSRA_1339</name>
</gene>
<evidence type="ECO:0000256" key="10">
    <source>
        <dbReference type="SAM" id="Phobius"/>
    </source>
</evidence>
<dbReference type="Pfam" id="PF23539">
    <property type="entry name" value="DUF7134"/>
    <property type="match status" value="2"/>
</dbReference>
<feature type="compositionally biased region" description="Basic and acidic residues" evidence="9">
    <location>
        <begin position="950"/>
        <end position="960"/>
    </location>
</feature>
<evidence type="ECO:0000259" key="11">
    <source>
        <dbReference type="Pfam" id="PF07730"/>
    </source>
</evidence>
<dbReference type="EMBL" id="MWWR01000012">
    <property type="protein sequence ID" value="OZG51045.1"/>
    <property type="molecule type" value="Genomic_DNA"/>
</dbReference>
<dbReference type="AlphaFoldDB" id="A0A261EW28"/>
<keyword evidence="7" id="KW-0067">ATP-binding</keyword>
<evidence type="ECO:0000256" key="4">
    <source>
        <dbReference type="ARBA" id="ARBA00022679"/>
    </source>
</evidence>
<feature type="compositionally biased region" description="Low complexity" evidence="9">
    <location>
        <begin position="592"/>
        <end position="621"/>
    </location>
</feature>
<proteinExistence type="predicted"/>
<evidence type="ECO:0000256" key="8">
    <source>
        <dbReference type="ARBA" id="ARBA00023012"/>
    </source>
</evidence>
<dbReference type="PANTHER" id="PTHR24421">
    <property type="entry name" value="NITRATE/NITRITE SENSOR PROTEIN NARX-RELATED"/>
    <property type="match status" value="1"/>
</dbReference>
<dbReference type="InterPro" id="IPR036890">
    <property type="entry name" value="HATPase_C_sf"/>
</dbReference>
<evidence type="ECO:0000256" key="3">
    <source>
        <dbReference type="ARBA" id="ARBA00022553"/>
    </source>
</evidence>
<feature type="transmembrane region" description="Helical" evidence="10">
    <location>
        <begin position="178"/>
        <end position="198"/>
    </location>
</feature>
<evidence type="ECO:0000313" key="13">
    <source>
        <dbReference type="EMBL" id="OZG51045.1"/>
    </source>
</evidence>
<evidence type="ECO:0000256" key="7">
    <source>
        <dbReference type="ARBA" id="ARBA00022840"/>
    </source>
</evidence>
<feature type="domain" description="Signal transduction histidine kinase subgroup 3 dimerisation and phosphoacceptor" evidence="11">
    <location>
        <begin position="287"/>
        <end position="350"/>
    </location>
</feature>
<feature type="region of interest" description="Disordered" evidence="9">
    <location>
        <begin position="356"/>
        <end position="381"/>
    </location>
</feature>
<reference evidence="13 14" key="1">
    <citation type="journal article" date="2017" name="BMC Genomics">
        <title>Comparative genomic and phylogenomic analyses of the Bifidobacteriaceae family.</title>
        <authorList>
            <person name="Lugli G.A."/>
            <person name="Milani C."/>
            <person name="Turroni F."/>
            <person name="Duranti S."/>
            <person name="Mancabelli L."/>
            <person name="Mangifesta M."/>
            <person name="Ferrario C."/>
            <person name="Modesto M."/>
            <person name="Mattarelli P."/>
            <person name="Jiri K."/>
            <person name="van Sinderen D."/>
            <person name="Ventura M."/>
        </authorList>
    </citation>
    <scope>NUCLEOTIDE SEQUENCE [LARGE SCALE GENOMIC DNA]</scope>
    <source>
        <strain evidence="13 14">DSM 24742</strain>
    </source>
</reference>